<proteinExistence type="inferred from homology"/>
<dbReference type="PANTHER" id="PTHR33392:SF6">
    <property type="entry name" value="POLYISOPRENYL-TEICHOIC ACID--PEPTIDOGLYCAN TEICHOIC ACID TRANSFERASE TAGU"/>
    <property type="match status" value="1"/>
</dbReference>
<evidence type="ECO:0000259" key="3">
    <source>
        <dbReference type="Pfam" id="PF03816"/>
    </source>
</evidence>
<accession>A0ABT8G0D0</accession>
<reference evidence="4" key="1">
    <citation type="submission" date="2023-06" db="EMBL/GenBank/DDBJ databases">
        <title>SYSU T00b26.</title>
        <authorList>
            <person name="Gao L."/>
            <person name="Fang B.-Z."/>
            <person name="Li W.-J."/>
        </authorList>
    </citation>
    <scope>NUCLEOTIDE SEQUENCE</scope>
    <source>
        <strain evidence="4">SYSU T00b26</strain>
    </source>
</reference>
<organism evidence="4 5">
    <name type="scientific">Demequina zhanjiangensis</name>
    <dbReference type="NCBI Taxonomy" id="3051659"/>
    <lineage>
        <taxon>Bacteria</taxon>
        <taxon>Bacillati</taxon>
        <taxon>Actinomycetota</taxon>
        <taxon>Actinomycetes</taxon>
        <taxon>Micrococcales</taxon>
        <taxon>Demequinaceae</taxon>
        <taxon>Demequina</taxon>
    </lineage>
</organism>
<dbReference type="Gene3D" id="3.40.630.190">
    <property type="entry name" value="LCP protein"/>
    <property type="match status" value="1"/>
</dbReference>
<evidence type="ECO:0000256" key="2">
    <source>
        <dbReference type="SAM" id="Phobius"/>
    </source>
</evidence>
<protein>
    <submittedName>
        <fullName evidence="4">LCP family protein</fullName>
    </submittedName>
</protein>
<sequence length="305" mass="32394">MFRNTVITLLLILMLALGGVWWWVESRLIHVDALSGASDTPGTTYLIVGSDSREGWGYDGTEGARTDTIMLLHQPEDGPVALISIPRDAYVDIPGNEASKINAAFAWGGPQLLVETVEDLSGLTIDHYVEVGFNGVVDLVDAVGGVELCYGDDVNDEKSGMVWEAGCHVATGDEALAFSRMRYSDPTGDIGRTERQQQVVGAVAQEILAPSTILNPFQAHRVADAGLDSFRVDDDTHALDLAQAALVFRDALGGDAVTGTPPLASLNHRVNGQSTVLLDPDLIDQFWIDIANGALEAGAEVGGAP</sequence>
<feature type="transmembrane region" description="Helical" evidence="2">
    <location>
        <begin position="6"/>
        <end position="24"/>
    </location>
</feature>
<dbReference type="EMBL" id="JAUHPV010000003">
    <property type="protein sequence ID" value="MDN4472601.1"/>
    <property type="molecule type" value="Genomic_DNA"/>
</dbReference>
<dbReference type="InterPro" id="IPR004474">
    <property type="entry name" value="LytR_CpsA_psr"/>
</dbReference>
<name>A0ABT8G0D0_9MICO</name>
<keyword evidence="2" id="KW-1133">Transmembrane helix</keyword>
<dbReference type="Pfam" id="PF03816">
    <property type="entry name" value="LytR_cpsA_psr"/>
    <property type="match status" value="1"/>
</dbReference>
<comment type="caution">
    <text evidence="4">The sequence shown here is derived from an EMBL/GenBank/DDBJ whole genome shotgun (WGS) entry which is preliminary data.</text>
</comment>
<gene>
    <name evidence="4" type="ORF">QQX04_06300</name>
</gene>
<keyword evidence="2" id="KW-0472">Membrane</keyword>
<evidence type="ECO:0000313" key="4">
    <source>
        <dbReference type="EMBL" id="MDN4472601.1"/>
    </source>
</evidence>
<dbReference type="RefSeq" id="WP_301127302.1">
    <property type="nucleotide sequence ID" value="NZ_JAUHPV010000003.1"/>
</dbReference>
<keyword evidence="2" id="KW-0812">Transmembrane</keyword>
<feature type="domain" description="Cell envelope-related transcriptional attenuator" evidence="3">
    <location>
        <begin position="65"/>
        <end position="207"/>
    </location>
</feature>
<dbReference type="InterPro" id="IPR050922">
    <property type="entry name" value="LytR/CpsA/Psr_CW_biosynth"/>
</dbReference>
<evidence type="ECO:0000313" key="5">
    <source>
        <dbReference type="Proteomes" id="UP001172738"/>
    </source>
</evidence>
<dbReference type="PANTHER" id="PTHR33392">
    <property type="entry name" value="POLYISOPRENYL-TEICHOIC ACID--PEPTIDOGLYCAN TEICHOIC ACID TRANSFERASE TAGU"/>
    <property type="match status" value="1"/>
</dbReference>
<evidence type="ECO:0000256" key="1">
    <source>
        <dbReference type="ARBA" id="ARBA00006068"/>
    </source>
</evidence>
<keyword evidence="5" id="KW-1185">Reference proteome</keyword>
<dbReference type="Proteomes" id="UP001172738">
    <property type="component" value="Unassembled WGS sequence"/>
</dbReference>
<comment type="similarity">
    <text evidence="1">Belongs to the LytR/CpsA/Psr (LCP) family.</text>
</comment>
<dbReference type="NCBIfam" id="TIGR00350">
    <property type="entry name" value="lytR_cpsA_psr"/>
    <property type="match status" value="1"/>
</dbReference>